<dbReference type="STRING" id="1225564.AA309_20105"/>
<dbReference type="PATRIC" id="fig|1225564.3.peg.5332"/>
<keyword evidence="2" id="KW-1185">Reference proteome</keyword>
<dbReference type="Proteomes" id="UP000035489">
    <property type="component" value="Unassembled WGS sequence"/>
</dbReference>
<dbReference type="AlphaFoldDB" id="A0A0H1R994"/>
<protein>
    <submittedName>
        <fullName evidence="1">Uncharacterized protein</fullName>
    </submittedName>
</protein>
<evidence type="ECO:0000313" key="1">
    <source>
        <dbReference type="EMBL" id="KLK91406.1"/>
    </source>
</evidence>
<sequence>MTAPTNAGAGAPKSTRRELAHRIAELTGEGMCAREIALALGMSRQRVMKIAAQYGVRLQPRGGSRRISGQFSGRDFAVLQALAAQAGCSPGAMLVRVARITLEEGQAVAARKLGRDALPRRRYTRRG</sequence>
<evidence type="ECO:0000313" key="2">
    <source>
        <dbReference type="Proteomes" id="UP000035489"/>
    </source>
</evidence>
<dbReference type="EMBL" id="LCYG01000055">
    <property type="protein sequence ID" value="KLK91406.1"/>
    <property type="molecule type" value="Genomic_DNA"/>
</dbReference>
<name>A0A0H1R994_9HYPH</name>
<dbReference type="RefSeq" id="WP_047190804.1">
    <property type="nucleotide sequence ID" value="NZ_LCYG01000055.1"/>
</dbReference>
<reference evidence="1 2" key="1">
    <citation type="submission" date="2015-05" db="EMBL/GenBank/DDBJ databases">
        <title>Draft genome sequence of Microvirga vignae strain BR3299, a novel nitrogen fixing bacteria isolated from Brazil semi-aired region.</title>
        <authorList>
            <person name="Zilli J.E."/>
            <person name="Passos S.R."/>
            <person name="Leite J."/>
            <person name="Baldani J.I."/>
            <person name="Xavier G.R."/>
            <person name="Rumjaneck N.G."/>
            <person name="Simoes-Araujo J.L."/>
        </authorList>
    </citation>
    <scope>NUCLEOTIDE SEQUENCE [LARGE SCALE GENOMIC DNA]</scope>
    <source>
        <strain evidence="1 2">BR3299</strain>
    </source>
</reference>
<gene>
    <name evidence="1" type="ORF">AA309_20105</name>
</gene>
<proteinExistence type="predicted"/>
<accession>A0A0H1R994</accession>
<organism evidence="1 2">
    <name type="scientific">Microvirga vignae</name>
    <dbReference type="NCBI Taxonomy" id="1225564"/>
    <lineage>
        <taxon>Bacteria</taxon>
        <taxon>Pseudomonadati</taxon>
        <taxon>Pseudomonadota</taxon>
        <taxon>Alphaproteobacteria</taxon>
        <taxon>Hyphomicrobiales</taxon>
        <taxon>Methylobacteriaceae</taxon>
        <taxon>Microvirga</taxon>
    </lineage>
</organism>
<comment type="caution">
    <text evidence="1">The sequence shown here is derived from an EMBL/GenBank/DDBJ whole genome shotgun (WGS) entry which is preliminary data.</text>
</comment>